<evidence type="ECO:0008006" key="3">
    <source>
        <dbReference type="Google" id="ProtNLM"/>
    </source>
</evidence>
<evidence type="ECO:0000256" key="1">
    <source>
        <dbReference type="SAM" id="MobiDB-lite"/>
    </source>
</evidence>
<evidence type="ECO:0000313" key="2">
    <source>
        <dbReference type="EMBL" id="KKN98862.1"/>
    </source>
</evidence>
<feature type="region of interest" description="Disordered" evidence="1">
    <location>
        <begin position="538"/>
        <end position="592"/>
    </location>
</feature>
<dbReference type="AlphaFoldDB" id="A0A0F9VGB2"/>
<proteinExistence type="predicted"/>
<comment type="caution">
    <text evidence="2">The sequence shown here is derived from an EMBL/GenBank/DDBJ whole genome shotgun (WGS) entry which is preliminary data.</text>
</comment>
<protein>
    <recommendedName>
        <fullName evidence="3">Portal protein</fullName>
    </recommendedName>
</protein>
<feature type="compositionally biased region" description="Polar residues" evidence="1">
    <location>
        <begin position="564"/>
        <end position="573"/>
    </location>
</feature>
<feature type="compositionally biased region" description="Basic and acidic residues" evidence="1">
    <location>
        <begin position="578"/>
        <end position="589"/>
    </location>
</feature>
<name>A0A0F9VGB2_9ZZZZ</name>
<accession>A0A0F9VGB2</accession>
<sequence>MAAKKSSSNTPKQEVMYTRGEQALSKHTVSEVCHINRGIAGRSVAADINLRAGHNRHDYDAQRPSDRLPTEHAEIIQACQSVYRKIGMVRNIIDLMTDFASEGLELQHTVKSQEQFYRVWAEKADLPGRLHDFMKLLMRDGNVIVRRKNALIARPLIKEMTRGGIGVMDTITETNVTEQPEKIGKTKLKTKKNEIPWKYTFLSPVVIKKIGGEVGRFFGSDALGMEIPSSLANSINSPKSNAEKDFVKKLPPEVVAAAKKGGRLVELDMDRIYVDYYKKDDWEDWGTPFLYGVLEDVMFKEKMRLADMAALDGVINVIRLWKLGKSEKEIMPAPAMIDKLIGILQTNAGGGVMDLVWDDMIDLQVEYPPTDKILGQEKYIGVNSDIVRGLGIPDSLVGGADLGTRNAQSAFVQLKTLVERLEYVRGRAIRWMKGELRLVADAMGFKKIPTINFGIMSLRDEAAEKQLMIQLLDRGIVSSEKTSEVFGTNYMIELERMKTEQGIRDDHPGVLEKAGPYNAPFSVMEKQTDLAIQVQKVKQGLDRNSKLPSNTNDNGGGDNPSGSQPKNRGTNPSGRPPSTKDTKPRDQRTPKTQSVLQVIAEGFIEQIDRITDEPYLKQQGAKNMRSLTKPQKAELEGVKRTILSVLLPNDIVTKELVSQRLDNISSAGCFEVYFNDLMVKFTASVQHTPTTKERRALMALTWVDLVG</sequence>
<dbReference type="EMBL" id="LAZR01000049">
    <property type="protein sequence ID" value="KKN98862.1"/>
    <property type="molecule type" value="Genomic_DNA"/>
</dbReference>
<gene>
    <name evidence="2" type="ORF">LCGC14_0141030</name>
</gene>
<organism evidence="2">
    <name type="scientific">marine sediment metagenome</name>
    <dbReference type="NCBI Taxonomy" id="412755"/>
    <lineage>
        <taxon>unclassified sequences</taxon>
        <taxon>metagenomes</taxon>
        <taxon>ecological metagenomes</taxon>
    </lineage>
</organism>
<reference evidence="2" key="1">
    <citation type="journal article" date="2015" name="Nature">
        <title>Complex archaea that bridge the gap between prokaryotes and eukaryotes.</title>
        <authorList>
            <person name="Spang A."/>
            <person name="Saw J.H."/>
            <person name="Jorgensen S.L."/>
            <person name="Zaremba-Niedzwiedzka K."/>
            <person name="Martijn J."/>
            <person name="Lind A.E."/>
            <person name="van Eijk R."/>
            <person name="Schleper C."/>
            <person name="Guy L."/>
            <person name="Ettema T.J."/>
        </authorList>
    </citation>
    <scope>NUCLEOTIDE SEQUENCE</scope>
</reference>